<dbReference type="PANTHER" id="PTHR43244:SF1">
    <property type="entry name" value="5,10-METHYLENETETRAHYDROMETHANOPTERIN REDUCTASE"/>
    <property type="match status" value="1"/>
</dbReference>
<sequence length="318" mass="34184">MTAQVSDDRDGRVRLALTLPVGGQVFGDDVRQIVEAARRAEDAGVDTVVVVDHVVMGLRTDRYRWGTFRFPEGSPWPEPLTLLSAVAAVTGSVRLSTGILIAGLRSAPLLAKTAATLDRISAGRLELGVGTGWQREEYEASGLDFERRAGILDDTIGAAQALWRAERTDFDSPTVQLSEIRCDPAPVQEGGPAILFSGPLTPRNLRRIRTLGQGWIPIMRESGDNVREGVALLREEFRDAGRDPRELRVRTDLPFRTGPDGSPSLEATLAEAATLAAFGVTEVALHMGAFVGDPAGVDPFLARLAREWKAAAPSVALG</sequence>
<feature type="domain" description="Luciferase-like" evidence="2">
    <location>
        <begin position="28"/>
        <end position="258"/>
    </location>
</feature>
<evidence type="ECO:0000259" key="2">
    <source>
        <dbReference type="Pfam" id="PF00296"/>
    </source>
</evidence>
<dbReference type="RefSeq" id="WP_344415664.1">
    <property type="nucleotide sequence ID" value="NZ_BAAAQK010000005.1"/>
</dbReference>
<organism evidence="3 4">
    <name type="scientific">Pseudonocardia ailaonensis</name>
    <dbReference type="NCBI Taxonomy" id="367279"/>
    <lineage>
        <taxon>Bacteria</taxon>
        <taxon>Bacillati</taxon>
        <taxon>Actinomycetota</taxon>
        <taxon>Actinomycetes</taxon>
        <taxon>Pseudonocardiales</taxon>
        <taxon>Pseudonocardiaceae</taxon>
        <taxon>Pseudonocardia</taxon>
    </lineage>
</organism>
<keyword evidence="4" id="KW-1185">Reference proteome</keyword>
<dbReference type="InterPro" id="IPR036661">
    <property type="entry name" value="Luciferase-like_sf"/>
</dbReference>
<comment type="caution">
    <text evidence="3">The sequence shown here is derived from an EMBL/GenBank/DDBJ whole genome shotgun (WGS) entry which is preliminary data.</text>
</comment>
<name>A0ABN2MZ08_9PSEU</name>
<dbReference type="SUPFAM" id="SSF51679">
    <property type="entry name" value="Bacterial luciferase-like"/>
    <property type="match status" value="1"/>
</dbReference>
<dbReference type="InterPro" id="IPR050564">
    <property type="entry name" value="F420-G6PD/mer"/>
</dbReference>
<reference evidence="3 4" key="1">
    <citation type="journal article" date="2019" name="Int. J. Syst. Evol. Microbiol.">
        <title>The Global Catalogue of Microorganisms (GCM) 10K type strain sequencing project: providing services to taxonomists for standard genome sequencing and annotation.</title>
        <authorList>
            <consortium name="The Broad Institute Genomics Platform"/>
            <consortium name="The Broad Institute Genome Sequencing Center for Infectious Disease"/>
            <person name="Wu L."/>
            <person name="Ma J."/>
        </authorList>
    </citation>
    <scope>NUCLEOTIDE SEQUENCE [LARGE SCALE GENOMIC DNA]</scope>
    <source>
        <strain evidence="3 4">JCM 16009</strain>
    </source>
</reference>
<evidence type="ECO:0000256" key="1">
    <source>
        <dbReference type="ARBA" id="ARBA00023002"/>
    </source>
</evidence>
<dbReference type="Proteomes" id="UP001500449">
    <property type="component" value="Unassembled WGS sequence"/>
</dbReference>
<accession>A0ABN2MZ08</accession>
<dbReference type="PANTHER" id="PTHR43244">
    <property type="match status" value="1"/>
</dbReference>
<dbReference type="InterPro" id="IPR019921">
    <property type="entry name" value="Lucif-like_OxRdtase_Rv2161c"/>
</dbReference>
<evidence type="ECO:0000313" key="3">
    <source>
        <dbReference type="EMBL" id="GAA1844275.1"/>
    </source>
</evidence>
<gene>
    <name evidence="3" type="ORF">GCM10009836_24620</name>
</gene>
<dbReference type="NCBIfam" id="TIGR03619">
    <property type="entry name" value="F420_Rv2161c"/>
    <property type="match status" value="1"/>
</dbReference>
<dbReference type="EMBL" id="BAAAQK010000005">
    <property type="protein sequence ID" value="GAA1844275.1"/>
    <property type="molecule type" value="Genomic_DNA"/>
</dbReference>
<protein>
    <recommendedName>
        <fullName evidence="2">Luciferase-like domain-containing protein</fullName>
    </recommendedName>
</protein>
<evidence type="ECO:0000313" key="4">
    <source>
        <dbReference type="Proteomes" id="UP001500449"/>
    </source>
</evidence>
<dbReference type="Pfam" id="PF00296">
    <property type="entry name" value="Bac_luciferase"/>
    <property type="match status" value="1"/>
</dbReference>
<keyword evidence="1" id="KW-0560">Oxidoreductase</keyword>
<proteinExistence type="predicted"/>
<dbReference type="InterPro" id="IPR011251">
    <property type="entry name" value="Luciferase-like_dom"/>
</dbReference>
<dbReference type="Gene3D" id="3.20.20.30">
    <property type="entry name" value="Luciferase-like domain"/>
    <property type="match status" value="1"/>
</dbReference>